<dbReference type="AlphaFoldDB" id="A0A9P6Y2K0"/>
<evidence type="ECO:0000256" key="1">
    <source>
        <dbReference type="PROSITE-ProRule" id="PRU00339"/>
    </source>
</evidence>
<dbReference type="InterPro" id="IPR011990">
    <property type="entry name" value="TPR-like_helical_dom_sf"/>
</dbReference>
<evidence type="ECO:0000313" key="4">
    <source>
        <dbReference type="Proteomes" id="UP000740926"/>
    </source>
</evidence>
<gene>
    <name evidence="3" type="ORF">G6F50_014754</name>
</gene>
<evidence type="ECO:0008006" key="5">
    <source>
        <dbReference type="Google" id="ProtNLM"/>
    </source>
</evidence>
<keyword evidence="1" id="KW-0802">TPR repeat</keyword>
<name>A0A9P6Y2K0_9FUNG</name>
<proteinExistence type="predicted"/>
<reference evidence="3 4" key="1">
    <citation type="journal article" date="2020" name="Microb. Genom.">
        <title>Genetic diversity of clinical and environmental Mucorales isolates obtained from an investigation of mucormycosis cases among solid organ transplant recipients.</title>
        <authorList>
            <person name="Nguyen M.H."/>
            <person name="Kaul D."/>
            <person name="Muto C."/>
            <person name="Cheng S.J."/>
            <person name="Richter R.A."/>
            <person name="Bruno V.M."/>
            <person name="Liu G."/>
            <person name="Beyhan S."/>
            <person name="Sundermann A.J."/>
            <person name="Mounaud S."/>
            <person name="Pasculle A.W."/>
            <person name="Nierman W.C."/>
            <person name="Driscoll E."/>
            <person name="Cumbie R."/>
            <person name="Clancy C.J."/>
            <person name="Dupont C.L."/>
        </authorList>
    </citation>
    <scope>NUCLEOTIDE SEQUENCE [LARGE SCALE GENOMIC DNA]</scope>
    <source>
        <strain evidence="3 4">GL24</strain>
    </source>
</reference>
<comment type="caution">
    <text evidence="3">The sequence shown here is derived from an EMBL/GenBank/DDBJ whole genome shotgun (WGS) entry which is preliminary data.</text>
</comment>
<dbReference type="PROSITE" id="PS50005">
    <property type="entry name" value="TPR"/>
    <property type="match status" value="1"/>
</dbReference>
<accession>A0A9P6Y2K0</accession>
<dbReference type="EMBL" id="JAANIU010007383">
    <property type="protein sequence ID" value="KAG1537980.1"/>
    <property type="molecule type" value="Genomic_DNA"/>
</dbReference>
<dbReference type="SUPFAM" id="SSF48452">
    <property type="entry name" value="TPR-like"/>
    <property type="match status" value="1"/>
</dbReference>
<evidence type="ECO:0000256" key="2">
    <source>
        <dbReference type="SAM" id="MobiDB-lite"/>
    </source>
</evidence>
<evidence type="ECO:0000313" key="3">
    <source>
        <dbReference type="EMBL" id="KAG1537980.1"/>
    </source>
</evidence>
<dbReference type="Gene3D" id="1.25.40.10">
    <property type="entry name" value="Tetratricopeptide repeat domain"/>
    <property type="match status" value="1"/>
</dbReference>
<sequence>MKSGLLDRAETVFTELAQLDQRAPQALKHLIGIYQAERDWEKAIDNATRFEDVTGEPMGKLIGQFECELAERFRGAGKLEEARAAIARAYQADAMSVRAGIIEGRLETDAGNAEAAVRAFERAARNDPESVTSRARVPSCRK</sequence>
<protein>
    <recommendedName>
        <fullName evidence="5">Tetratricopeptide repeat protein</fullName>
    </recommendedName>
</protein>
<feature type="repeat" description="TPR" evidence="1">
    <location>
        <begin position="97"/>
        <end position="130"/>
    </location>
</feature>
<feature type="region of interest" description="Disordered" evidence="2">
    <location>
        <begin position="123"/>
        <end position="142"/>
    </location>
</feature>
<dbReference type="Proteomes" id="UP000740926">
    <property type="component" value="Unassembled WGS sequence"/>
</dbReference>
<keyword evidence="4" id="KW-1185">Reference proteome</keyword>
<organism evidence="3 4">
    <name type="scientific">Rhizopus delemar</name>
    <dbReference type="NCBI Taxonomy" id="936053"/>
    <lineage>
        <taxon>Eukaryota</taxon>
        <taxon>Fungi</taxon>
        <taxon>Fungi incertae sedis</taxon>
        <taxon>Mucoromycota</taxon>
        <taxon>Mucoromycotina</taxon>
        <taxon>Mucoromycetes</taxon>
        <taxon>Mucorales</taxon>
        <taxon>Mucorineae</taxon>
        <taxon>Rhizopodaceae</taxon>
        <taxon>Rhizopus</taxon>
    </lineage>
</organism>
<dbReference type="InterPro" id="IPR019734">
    <property type="entry name" value="TPR_rpt"/>
</dbReference>